<protein>
    <submittedName>
        <fullName evidence="3">Solute carrier family 29 member 3</fullName>
    </submittedName>
</protein>
<dbReference type="Ensembl" id="ENSPSTT00000027499.1">
    <property type="protein sequence ID" value="ENSPSTP00000026141.1"/>
    <property type="gene ID" value="ENSPSTG00000019194.1"/>
</dbReference>
<reference evidence="3" key="1">
    <citation type="submission" date="2025-08" db="UniProtKB">
        <authorList>
            <consortium name="Ensembl"/>
        </authorList>
    </citation>
    <scope>IDENTIFICATION</scope>
</reference>
<name>A0A8C9G8G2_PAVCR</name>
<feature type="compositionally biased region" description="Basic residues" evidence="1">
    <location>
        <begin position="162"/>
        <end position="176"/>
    </location>
</feature>
<sequence>SSQPSQDLYRFKSSSFPPDEEPLIEEPSVNRASRPKPSDRLCGAYVIFFLLGIGSLLPWNFFITAKHYWAYKLQNCSEQAEPAPSDLRCPHPVLPLHHAVHLPGDHGAGEGGYVLLDHLFLCPHHRLRGGGQRCLHHLHQQHPGPEQPLPHEELAGAAGRSGHGRHSQRHRLRHRPGSSGRRD</sequence>
<keyword evidence="2" id="KW-1133">Transmembrane helix</keyword>
<evidence type="ECO:0000256" key="2">
    <source>
        <dbReference type="SAM" id="Phobius"/>
    </source>
</evidence>
<keyword evidence="2" id="KW-0472">Membrane</keyword>
<keyword evidence="2" id="KW-0812">Transmembrane</keyword>
<feature type="region of interest" description="Disordered" evidence="1">
    <location>
        <begin position="136"/>
        <end position="183"/>
    </location>
</feature>
<accession>A0A8C9G8G2</accession>
<dbReference type="AlphaFoldDB" id="A0A8C9G8G2"/>
<feature type="region of interest" description="Disordered" evidence="1">
    <location>
        <begin position="1"/>
        <end position="36"/>
    </location>
</feature>
<feature type="compositionally biased region" description="Polar residues" evidence="1">
    <location>
        <begin position="1"/>
        <end position="16"/>
    </location>
</feature>
<evidence type="ECO:0000313" key="4">
    <source>
        <dbReference type="Proteomes" id="UP000694428"/>
    </source>
</evidence>
<evidence type="ECO:0000313" key="3">
    <source>
        <dbReference type="Ensembl" id="ENSPSTP00000026141.1"/>
    </source>
</evidence>
<organism evidence="3 4">
    <name type="scientific">Pavo cristatus</name>
    <name type="common">Indian peafowl</name>
    <name type="synonym">Blue peafowl</name>
    <dbReference type="NCBI Taxonomy" id="9049"/>
    <lineage>
        <taxon>Eukaryota</taxon>
        <taxon>Metazoa</taxon>
        <taxon>Chordata</taxon>
        <taxon>Craniata</taxon>
        <taxon>Vertebrata</taxon>
        <taxon>Euteleostomi</taxon>
        <taxon>Archelosauria</taxon>
        <taxon>Archosauria</taxon>
        <taxon>Dinosauria</taxon>
        <taxon>Saurischia</taxon>
        <taxon>Theropoda</taxon>
        <taxon>Coelurosauria</taxon>
        <taxon>Aves</taxon>
        <taxon>Neognathae</taxon>
        <taxon>Galloanserae</taxon>
        <taxon>Galliformes</taxon>
        <taxon>Phasianidae</taxon>
        <taxon>Phasianinae</taxon>
        <taxon>Pavo</taxon>
    </lineage>
</organism>
<dbReference type="Proteomes" id="UP000694428">
    <property type="component" value="Unplaced"/>
</dbReference>
<keyword evidence="4" id="KW-1185">Reference proteome</keyword>
<feature type="transmembrane region" description="Helical" evidence="2">
    <location>
        <begin position="43"/>
        <end position="63"/>
    </location>
</feature>
<proteinExistence type="predicted"/>
<reference evidence="3" key="2">
    <citation type="submission" date="2025-09" db="UniProtKB">
        <authorList>
            <consortium name="Ensembl"/>
        </authorList>
    </citation>
    <scope>IDENTIFICATION</scope>
</reference>
<evidence type="ECO:0000256" key="1">
    <source>
        <dbReference type="SAM" id="MobiDB-lite"/>
    </source>
</evidence>